<keyword evidence="8" id="KW-1185">Reference proteome</keyword>
<reference evidence="7 8" key="1">
    <citation type="submission" date="2019-12" db="EMBL/GenBank/DDBJ databases">
        <title>Draft genome sequences Bradyrhizobium cajani AMBPC1010, Bradyrhizobium pachyrhizi AMBPC1040 and Bradyrhizobium yuanmingense ALSPC3051, three plant growth promoting strains isolated from nodules of Cajanus cajan L. in Dominican Republic.</title>
        <authorList>
            <person name="Flores-Felix J.D."/>
            <person name="Araujo J."/>
            <person name="Diaz-Alcantara C."/>
            <person name="Gonzalez-Andres F."/>
            <person name="Velazquez E."/>
        </authorList>
    </citation>
    <scope>NUCLEOTIDE SEQUENCE [LARGE SCALE GENOMIC DNA]</scope>
    <source>
        <strain evidence="7 8">1040</strain>
    </source>
</reference>
<comment type="caution">
    <text evidence="7">The sequence shown here is derived from an EMBL/GenBank/DDBJ whole genome shotgun (WGS) entry which is preliminary data.</text>
</comment>
<dbReference type="GO" id="GO:1901891">
    <property type="term" value="P:regulation of cell septum assembly"/>
    <property type="evidence" value="ECO:0007669"/>
    <property type="project" value="InterPro"/>
</dbReference>
<proteinExistence type="inferred from homology"/>
<comment type="function">
    <text evidence="5 6">Cell division inhibitor that blocks the formation of polar Z ring septums. Rapidly oscillates between the poles of the cell to destabilize FtsZ filaments that have formed before they mature into polar Z rings. Prevents FtsZ polymerization.</text>
</comment>
<protein>
    <recommendedName>
        <fullName evidence="6">Probable septum site-determining protein MinC</fullName>
    </recommendedName>
</protein>
<dbReference type="PANTHER" id="PTHR34108">
    <property type="entry name" value="SEPTUM SITE-DETERMINING PROTEIN MINC"/>
    <property type="match status" value="1"/>
</dbReference>
<dbReference type="NCBIfam" id="TIGR01222">
    <property type="entry name" value="minC"/>
    <property type="match status" value="1"/>
</dbReference>
<keyword evidence="2 6" id="KW-0132">Cell division</keyword>
<keyword evidence="4 6" id="KW-0131">Cell cycle</keyword>
<dbReference type="GO" id="GO:0000917">
    <property type="term" value="P:division septum assembly"/>
    <property type="evidence" value="ECO:0007669"/>
    <property type="project" value="UniProtKB-KW"/>
</dbReference>
<comment type="subunit">
    <text evidence="6">Interacts with MinD and FtsZ.</text>
</comment>
<evidence type="ECO:0000313" key="8">
    <source>
        <dbReference type="Proteomes" id="UP000436468"/>
    </source>
</evidence>
<evidence type="ECO:0000256" key="5">
    <source>
        <dbReference type="ARBA" id="ARBA00025606"/>
    </source>
</evidence>
<dbReference type="EMBL" id="WQNF01000032">
    <property type="protein sequence ID" value="MVT69662.1"/>
    <property type="molecule type" value="Genomic_DNA"/>
</dbReference>
<dbReference type="PANTHER" id="PTHR34108:SF1">
    <property type="entry name" value="SEPTUM SITE-DETERMINING PROTEIN MINC"/>
    <property type="match status" value="1"/>
</dbReference>
<accession>A0A0R3BIJ4</accession>
<sequence length="238" mass="25476">MDATQQVARQQVRMRGRSYVAFVFSPVVPVVSWLAEIDATLAKSPGFFTGKPIVLDLSAVDLSQTAIAHLIGSLGERNIRILGIEGVDESKLGANMPPLLTGGRACAITHVEPQKPQVQEKNKDKDKTKLPSLLLESPVRSGQSIVFAEGDVTVLGSVGSGAEIVAGGSIHVYGTLRGRAMAGINGNSAARIFCQRIEAELLAIDGYYQTAEEIADSLRNRPAQAWLEGEMLRITPLN</sequence>
<evidence type="ECO:0000256" key="4">
    <source>
        <dbReference type="ARBA" id="ARBA00023306"/>
    </source>
</evidence>
<evidence type="ECO:0000256" key="1">
    <source>
        <dbReference type="ARBA" id="ARBA00006291"/>
    </source>
</evidence>
<evidence type="ECO:0000256" key="3">
    <source>
        <dbReference type="ARBA" id="ARBA00023210"/>
    </source>
</evidence>
<evidence type="ECO:0000313" key="7">
    <source>
        <dbReference type="EMBL" id="MVT69662.1"/>
    </source>
</evidence>
<dbReference type="InterPro" id="IPR013033">
    <property type="entry name" value="MinC"/>
</dbReference>
<dbReference type="InterPro" id="IPR036145">
    <property type="entry name" value="MinC_C_sf"/>
</dbReference>
<dbReference type="AlphaFoldDB" id="A0A0R3BIJ4"/>
<dbReference type="SUPFAM" id="SSF63848">
    <property type="entry name" value="Cell-division inhibitor MinC, C-terminal domain"/>
    <property type="match status" value="1"/>
</dbReference>
<comment type="similarity">
    <text evidence="1 6">Belongs to the MinC family.</text>
</comment>
<dbReference type="Pfam" id="PF03775">
    <property type="entry name" value="MinC_C"/>
    <property type="match status" value="1"/>
</dbReference>
<evidence type="ECO:0000256" key="2">
    <source>
        <dbReference type="ARBA" id="ARBA00022618"/>
    </source>
</evidence>
<dbReference type="HAMAP" id="MF_00267">
    <property type="entry name" value="MinC"/>
    <property type="match status" value="1"/>
</dbReference>
<dbReference type="Gene3D" id="3.30.70.260">
    <property type="match status" value="1"/>
</dbReference>
<dbReference type="Proteomes" id="UP000436468">
    <property type="component" value="Unassembled WGS sequence"/>
</dbReference>
<dbReference type="InterPro" id="IPR005526">
    <property type="entry name" value="Septum_form_inhib_MinC_C"/>
</dbReference>
<name>A0A0R3BIJ4_9BRAD</name>
<dbReference type="GO" id="GO:0000902">
    <property type="term" value="P:cell morphogenesis"/>
    <property type="evidence" value="ECO:0007669"/>
    <property type="project" value="InterPro"/>
</dbReference>
<organism evidence="7 8">
    <name type="scientific">Bradyrhizobium pachyrhizi</name>
    <dbReference type="NCBI Taxonomy" id="280333"/>
    <lineage>
        <taxon>Bacteria</taxon>
        <taxon>Pseudomonadati</taxon>
        <taxon>Pseudomonadota</taxon>
        <taxon>Alphaproteobacteria</taxon>
        <taxon>Hyphomicrobiales</taxon>
        <taxon>Nitrobacteraceae</taxon>
        <taxon>Bradyrhizobium</taxon>
    </lineage>
</organism>
<dbReference type="Gene3D" id="2.160.20.70">
    <property type="match status" value="1"/>
</dbReference>
<dbReference type="RefSeq" id="WP_028335249.1">
    <property type="nucleotide sequence ID" value="NZ_CP121667.1"/>
</dbReference>
<dbReference type="InterPro" id="IPR016098">
    <property type="entry name" value="CAP/MinC_C"/>
</dbReference>
<gene>
    <name evidence="6 7" type="primary">minC</name>
    <name evidence="7" type="ORF">GPL21_31765</name>
</gene>
<keyword evidence="3 6" id="KW-0717">Septation</keyword>
<evidence type="ECO:0000256" key="6">
    <source>
        <dbReference type="HAMAP-Rule" id="MF_00267"/>
    </source>
</evidence>